<feature type="non-terminal residue" evidence="2">
    <location>
        <position position="69"/>
    </location>
</feature>
<protein>
    <submittedName>
        <fullName evidence="2">Uncharacterized protein</fullName>
    </submittedName>
</protein>
<evidence type="ECO:0000313" key="2">
    <source>
        <dbReference type="EMBL" id="CAA9414819.1"/>
    </source>
</evidence>
<feature type="non-terminal residue" evidence="2">
    <location>
        <position position="1"/>
    </location>
</feature>
<feature type="region of interest" description="Disordered" evidence="1">
    <location>
        <begin position="50"/>
        <end position="69"/>
    </location>
</feature>
<gene>
    <name evidence="2" type="ORF">AVDCRST_MAG78-615</name>
</gene>
<reference evidence="2" key="1">
    <citation type="submission" date="2020-02" db="EMBL/GenBank/DDBJ databases">
        <authorList>
            <person name="Meier V. D."/>
        </authorList>
    </citation>
    <scope>NUCLEOTIDE SEQUENCE</scope>
    <source>
        <strain evidence="2">AVDCRST_MAG78</strain>
    </source>
</reference>
<sequence>VDPADPAPRTAAAGTASSGPAGRAGLRSFRSFLPLYSWVLRPFREAKGRRGTLLPKSGHPLLLAPSRNL</sequence>
<proteinExistence type="predicted"/>
<name>A0A6J4PFQ6_9ACTN</name>
<dbReference type="EMBL" id="CADCVB010000046">
    <property type="protein sequence ID" value="CAA9414819.1"/>
    <property type="molecule type" value="Genomic_DNA"/>
</dbReference>
<evidence type="ECO:0000256" key="1">
    <source>
        <dbReference type="SAM" id="MobiDB-lite"/>
    </source>
</evidence>
<dbReference type="AlphaFoldDB" id="A0A6J4PFQ6"/>
<organism evidence="2">
    <name type="scientific">uncultured Rubrobacteraceae bacterium</name>
    <dbReference type="NCBI Taxonomy" id="349277"/>
    <lineage>
        <taxon>Bacteria</taxon>
        <taxon>Bacillati</taxon>
        <taxon>Actinomycetota</taxon>
        <taxon>Rubrobacteria</taxon>
        <taxon>Rubrobacterales</taxon>
        <taxon>Rubrobacteraceae</taxon>
        <taxon>environmental samples</taxon>
    </lineage>
</organism>
<accession>A0A6J4PFQ6</accession>
<feature type="region of interest" description="Disordered" evidence="1">
    <location>
        <begin position="1"/>
        <end position="24"/>
    </location>
</feature>